<accession>A0ABW5H8P2</accession>
<dbReference type="RefSeq" id="WP_378305494.1">
    <property type="nucleotide sequence ID" value="NZ_JBHUKS010000012.1"/>
</dbReference>
<evidence type="ECO:0000256" key="1">
    <source>
        <dbReference type="SAM" id="MobiDB-lite"/>
    </source>
</evidence>
<evidence type="ECO:0000313" key="3">
    <source>
        <dbReference type="Proteomes" id="UP001597483"/>
    </source>
</evidence>
<feature type="compositionally biased region" description="Low complexity" evidence="1">
    <location>
        <begin position="59"/>
        <end position="73"/>
    </location>
</feature>
<evidence type="ECO:0000313" key="2">
    <source>
        <dbReference type="EMBL" id="MFD2469254.1"/>
    </source>
</evidence>
<reference evidence="3" key="1">
    <citation type="journal article" date="2019" name="Int. J. Syst. Evol. Microbiol.">
        <title>The Global Catalogue of Microorganisms (GCM) 10K type strain sequencing project: providing services to taxonomists for standard genome sequencing and annotation.</title>
        <authorList>
            <consortium name="The Broad Institute Genomics Platform"/>
            <consortium name="The Broad Institute Genome Sequencing Center for Infectious Disease"/>
            <person name="Wu L."/>
            <person name="Ma J."/>
        </authorList>
    </citation>
    <scope>NUCLEOTIDE SEQUENCE [LARGE SCALE GENOMIC DNA]</scope>
    <source>
        <strain evidence="3">CGMCC 4.7641</strain>
    </source>
</reference>
<keyword evidence="2" id="KW-0378">Hydrolase</keyword>
<dbReference type="Proteomes" id="UP001597483">
    <property type="component" value="Unassembled WGS sequence"/>
</dbReference>
<dbReference type="SUPFAM" id="SSF53474">
    <property type="entry name" value="alpha/beta-Hydrolases"/>
    <property type="match status" value="1"/>
</dbReference>
<dbReference type="InterPro" id="IPR029058">
    <property type="entry name" value="AB_hydrolase_fold"/>
</dbReference>
<sequence length="73" mass="7958">MHYVEHGSGTPVLAVHGWMPDHRLMTGCLEPVFARRPGFRRIYPDLPGMGDRPPGPRAGRTTSSPRSGTSSTT</sequence>
<gene>
    <name evidence="2" type="ORF">ACFSVL_17840</name>
</gene>
<proteinExistence type="predicted"/>
<keyword evidence="3" id="KW-1185">Reference proteome</keyword>
<dbReference type="GO" id="GO:0016787">
    <property type="term" value="F:hydrolase activity"/>
    <property type="evidence" value="ECO:0007669"/>
    <property type="project" value="UniProtKB-KW"/>
</dbReference>
<organism evidence="2 3">
    <name type="scientific">Amycolatopsis silviterrae</name>
    <dbReference type="NCBI Taxonomy" id="1656914"/>
    <lineage>
        <taxon>Bacteria</taxon>
        <taxon>Bacillati</taxon>
        <taxon>Actinomycetota</taxon>
        <taxon>Actinomycetes</taxon>
        <taxon>Pseudonocardiales</taxon>
        <taxon>Pseudonocardiaceae</taxon>
        <taxon>Amycolatopsis</taxon>
    </lineage>
</organism>
<comment type="caution">
    <text evidence="2">The sequence shown here is derived from an EMBL/GenBank/DDBJ whole genome shotgun (WGS) entry which is preliminary data.</text>
</comment>
<feature type="region of interest" description="Disordered" evidence="1">
    <location>
        <begin position="42"/>
        <end position="73"/>
    </location>
</feature>
<dbReference type="EMBL" id="JBHUKS010000012">
    <property type="protein sequence ID" value="MFD2469254.1"/>
    <property type="molecule type" value="Genomic_DNA"/>
</dbReference>
<name>A0ABW5H8P2_9PSEU</name>
<protein>
    <submittedName>
        <fullName evidence="2">Alpha/beta fold hydrolase</fullName>
    </submittedName>
</protein>
<dbReference type="Gene3D" id="3.40.50.1820">
    <property type="entry name" value="alpha/beta hydrolase"/>
    <property type="match status" value="1"/>
</dbReference>